<reference evidence="2 3" key="1">
    <citation type="submission" date="2024-02" db="EMBL/GenBank/DDBJ databases">
        <title>de novo genome assembly of Solanum bulbocastanum strain 11H21.</title>
        <authorList>
            <person name="Hosaka A.J."/>
        </authorList>
    </citation>
    <scope>NUCLEOTIDE SEQUENCE [LARGE SCALE GENOMIC DNA]</scope>
    <source>
        <tissue evidence="2">Young leaves</tissue>
    </source>
</reference>
<evidence type="ECO:0000256" key="1">
    <source>
        <dbReference type="SAM" id="MobiDB-lite"/>
    </source>
</evidence>
<protein>
    <submittedName>
        <fullName evidence="2">Uncharacterized protein</fullName>
    </submittedName>
</protein>
<sequence length="68" mass="7797">MVSHNEDAGNVTPQLNEEPNDESKMWRLTEIRESSQCQSLKLPENLGVTKPCSFPYPTIWKLLCSDFI</sequence>
<name>A0AAN8YKM6_SOLBU</name>
<comment type="caution">
    <text evidence="2">The sequence shown here is derived from an EMBL/GenBank/DDBJ whole genome shotgun (WGS) entry which is preliminary data.</text>
</comment>
<organism evidence="2 3">
    <name type="scientific">Solanum bulbocastanum</name>
    <name type="common">Wild potato</name>
    <dbReference type="NCBI Taxonomy" id="147425"/>
    <lineage>
        <taxon>Eukaryota</taxon>
        <taxon>Viridiplantae</taxon>
        <taxon>Streptophyta</taxon>
        <taxon>Embryophyta</taxon>
        <taxon>Tracheophyta</taxon>
        <taxon>Spermatophyta</taxon>
        <taxon>Magnoliopsida</taxon>
        <taxon>eudicotyledons</taxon>
        <taxon>Gunneridae</taxon>
        <taxon>Pentapetalae</taxon>
        <taxon>asterids</taxon>
        <taxon>lamiids</taxon>
        <taxon>Solanales</taxon>
        <taxon>Solanaceae</taxon>
        <taxon>Solanoideae</taxon>
        <taxon>Solaneae</taxon>
        <taxon>Solanum</taxon>
    </lineage>
</organism>
<feature type="region of interest" description="Disordered" evidence="1">
    <location>
        <begin position="1"/>
        <end position="23"/>
    </location>
</feature>
<gene>
    <name evidence="2" type="ORF">RDI58_009035</name>
</gene>
<evidence type="ECO:0000313" key="3">
    <source>
        <dbReference type="Proteomes" id="UP001371456"/>
    </source>
</evidence>
<proteinExistence type="predicted"/>
<dbReference type="Proteomes" id="UP001371456">
    <property type="component" value="Unassembled WGS sequence"/>
</dbReference>
<dbReference type="EMBL" id="JBANQN010000003">
    <property type="protein sequence ID" value="KAK6795581.1"/>
    <property type="molecule type" value="Genomic_DNA"/>
</dbReference>
<keyword evidence="3" id="KW-1185">Reference proteome</keyword>
<accession>A0AAN8YKM6</accession>
<dbReference type="AlphaFoldDB" id="A0AAN8YKM6"/>
<evidence type="ECO:0000313" key="2">
    <source>
        <dbReference type="EMBL" id="KAK6795581.1"/>
    </source>
</evidence>